<gene>
    <name evidence="1" type="ORF">PsorP6_014959</name>
</gene>
<accession>A0ACC0VU48</accession>
<protein>
    <submittedName>
        <fullName evidence="1">Uncharacterized protein</fullName>
    </submittedName>
</protein>
<name>A0ACC0VU48_9STRA</name>
<reference evidence="1 2" key="1">
    <citation type="journal article" date="2022" name="bioRxiv">
        <title>The genome of the oomycete Peronosclerospora sorghi, a cosmopolitan pathogen of maize and sorghum, is inflated with dispersed pseudogenes.</title>
        <authorList>
            <person name="Fletcher K."/>
            <person name="Martin F."/>
            <person name="Isakeit T."/>
            <person name="Cavanaugh K."/>
            <person name="Magill C."/>
            <person name="Michelmore R."/>
        </authorList>
    </citation>
    <scope>NUCLEOTIDE SEQUENCE [LARGE SCALE GENOMIC DNA]</scope>
    <source>
        <strain evidence="1">P6</strain>
    </source>
</reference>
<dbReference type="EMBL" id="CM047586">
    <property type="protein sequence ID" value="KAI9909485.1"/>
    <property type="molecule type" value="Genomic_DNA"/>
</dbReference>
<proteinExistence type="predicted"/>
<sequence>MTNTPTSRWYLGVSFHQLPIFHIKHKGKGNEISPMALGDRGGRAGGRQGRGRGGRDSSSRGSGRDGRMGGRGSGFRPEKLPLNPSNVQFVRSVLRTCPNHKLKQAIDQLEKKWLSCWHQVESLPFDALKLLLSALARVPFSASIALPPLAAISKAVTVLLSQLTQGESDALDGNDDTLEGVELVERVVTRLLKFTWDLKQDDVKDALDEMIAEADSVLNIRLKTHRPVRNRLASLLSTLEKPWSIQVKVKESVEIEHVTLVDWRHPTVAWLTDYKHFQPALLPKLQLSRSNNGRVYESSSEYFATIVNLWIGMTFVEGNNALLPHCTVKVGDKLCDQPLWPFPGKHGSINCKNSQCDRYATFLCAHRQHLKGYCSKCAGEYQNRLRGPPSKYASTHIYDGVISQVKYDGTISIEHVASRRPPLAPIHWRTTKRLSSPNLVGVVRLANREASLRSSDEIYWGEIVFQGKSMDEYKAREQGRLTLQLLQYRDEPGNAMLAHNPTVGDPVAIIDCQAFVPEFIPVLKALEKQRQVPMPFHDGALLNLSEHASLRVDQDHVSVDAEEDNDEFESVDLMNISHHLSTVDLIRKVVQSSALDPIVDIRRDEALRGRLEASLLQLVNSATLDPGQLKSFAQAFVFPVHCTQGPPGTGKSYLGVIIVRALLIIRDLWKMKNREVGDPPILVLSYKNHAIDEFLLDLVRSEPTLDHVSRTTPYFGRYYLNNGFKKLVRIGGGCSEPELEQYRERNVALSDQTVRAVSKQVEDCQELREKWHKIRDYFAPIYEAHTMISKVKDVSPENKKKIYAAVLAASSTIALLLQLTQMINTDGEVISNVGRVDEQSSERSVEEDVEEDTSASPIEMVGAVLKKKHTLTRANILRLHDDIKHYDSEIKPQEVLYRWIIGFRPLPACKYAETCLKVCAEGSKCCPEHSCKFTQGGEHFCNDEVVSKRLYCKQHLCMATKCKKGRISESQSFCEDHACFVCLAREEVAKVSTDDPPRNTCEQHRLCWGLDGFCREVAEPNESNCKIHREELLCKWISQGAKCSGIASMGQYCRKHYDEAVALTATTEQMSTAKCQGRTRKGKACKGKALSGTNYCRDHVGRATLSPSKSTELAGPDKEVKPKKNAGKDETQNFHELTAKDKRKVPLLDACEGGGREVPGVSPHIFFWTHSGVQERASVGLSRVNQLEAKMTCKLVDYLVHCGVPPKSIAVLTPYKGQLMLIRKILMNTYRLSIRTTGGESRLVPSCIVSTVDRFQGDEADVVIVSLVIDGKSRTPFVKLQNRMIVLLSRARLGLYVVGNVEYFGETSHWQRTLEFLKKDVESDNTKATDCRTYSGPRIGRQLPICCPEHRASTALAKNERDLKLGFCTVVCSVRLVCSHDCGLLCHWPEVNQHNKNCHVEVESPCRLHPRVLKCSVVTACVRGVSIDEALKKYLCDIQVEVTLPCGHNEKMKCSSYSAIQAGAAAWPVCNRDAVTPFVYPECKHIKKCTCNDFDRFSKGLAPLCTEEVEFTPPCQHTLTLSCHARQDFVTNVRGFVCKEKVRISLPRCSHEAVVSCPTAESLKQWTGEACTMECVQEGVKYGPKDHFCKQTVTFQRRCGHSEEVRCERAFELAQNPSRCQEAVVMTNPECGHNCSTTCYEEKRLENKVAQYCSDADDLEPLESVREGDASNYRNYGLSLRCSQEVTYVRRCGHSKKMKCSEARHMTAECREIVTTKLPTCMHVVHVACHLTKQLSAWRPWQERTQSIELLHDESVVVETLGMPSGACPPALKSILKDCQAPVRFRRTASCGHDLEMTCCDAFKILKGKKAPSPCHVRVLKSLKCEHEVAMKCCEDVANVRCQESVEKPCWNVQSCGAKVTVPCTMAATSVQCTTKTTWRCPRDHLFSLSLCRKGNPSDCPECSSSGLDAAIKDSQRILSSTKLHLGERAAARILPAMEGVTHIDMNPSSIRDFLIRKMKLLNRFKESLDSSALWTNPLFRPLEFFVFVVLNGKLRAQSIEKFEMKDFGSSHTFNGIEVIEATQANFKRVVCNERVSILFGHVYTVKQLVNPVDLPKSKGKNVRNWVTRQLSHGYDAFYREKTQGEVGSWIIWPPHAMFPVYRVDVNDSNRNKLLQCLPESTQVQQLPLKIRFNNPNSAETGEELKVVAVTPKPSIMSEKDLEQLRLLVRSVSPLFEKINVWHPWEGKSLSTGAADAIPQRTEKILASKLSFIPSRVAKMDKRQLSAFGGLKYIKMLQSSGKLKDVGDLFVALEELTVRKQSTADVRSKLEDYVTHVCEKEGGYVHPLVILAIARLAIRLSQTKASDVQRKLIELFALHYPEASGLWLDDAEERLIQPNREDLSSARSVSTVAMSVEDKWESLKSQHGCRSDAMEELLKLVGLKKVKLEAFNLFKGAIALQKLSPLQRKKNSMAFNYCFIGNPGTGKTTVARLFASVLKDSKIRRSNTFVECSAQKLKDDGAAEFRLKLQQASGGVIFIDEAYELNPAGDFKGKPIVAELLTAAEDKRDDLSIIIAGYEDDIQKNLYAYNDGLQSRFHEVVFEDFDAQELEIVWDGLAQDRGWKYEQAIAKVACRRLAKAAGRKGFGNARAVRKLFEHAVKAAMAREDFDKDLMFQTVDLLGERPSTNPKLQAILDEVELKTGWHKIKEEMKKVVRISDENYERELNGQETVQVFLNRLFLGNPGTGKTTCAGYYGRLLKALNFLSNGEVVKKTAGDFVGQYVGESQTKTNQILSAAKGKVLVIDEAYNLDDNLYGKQVLDVLVEKVQGTESDDLAVLLIGYEPQMLAMLRTQNPGLMRRFPPQYAFHFEDYTEHELLEILEYNCAKRSVVCPDEVAEALLKQLALLKTQPNFGNAGAVEQLLKHALGKAVNRPMVNGNTILTLEDVGVEGSSDMEAKQQKDPIDALNQLYRMDEIKEQLTQLRNQMIVADREGSALPEIGHFVFRGSPGTGKTTVARVMAEILHGMGVLATTKLVETSGLDLTGEHVGHTKAKVTEKLGEARGGLLFIDEAYELGKGQFGEEAMTTLVAAMTDPMYVGMVIVVAGYRKDMDQMLDRNVGLKSRFRRFIDFEDWEAQDAVVFLSEKAEAENFEVESEAVVVLQKTFVELKKLSNFGNGRDAVWMWKELLQCRAQRVVKEPEEERTITARDAEKAGEIVLVARKGCGVPGKHVAANENPMKLLDGLYRMDKIRTQLCRLQTEMAVAEREGTAQPDIGHFVFRGSPGTGKTTVARVMAQVLHGMGALGTTKLVETSGLDLTGEYLGQTKTKVTEKLVEAKGGLLFIDEAYELGKGHFGEEAMTTLVAAMTDPAYAGLVIVIAGYPKDMDIMLNRNAGLKSRFKRFIDFPDWEATDGVAFLRGKAETATMALEEGTEEVINRIFVELKKMDGFGNGRDAMRVWEEMLQCRAQRVFDSPETVRTIRMLDAEVAGENVLAARRPPDGPVLSQSVEHSDHFMLPPQMEVQKALPVQMETQDSVDMSLQQEERVENNQLVENWSEVEGEDDVEIEIDEKASSETRDVGVSDEDWEELERAKEEHAAHLKALQQARDRAQVEEERRRAAALQERIRQICPCPAGFKWYKCGAGWRCGGGSHFVSDAQLQKQFTC</sequence>
<dbReference type="Proteomes" id="UP001163321">
    <property type="component" value="Chromosome 7"/>
</dbReference>
<evidence type="ECO:0000313" key="1">
    <source>
        <dbReference type="EMBL" id="KAI9909485.1"/>
    </source>
</evidence>
<organism evidence="1 2">
    <name type="scientific">Peronosclerospora sorghi</name>
    <dbReference type="NCBI Taxonomy" id="230839"/>
    <lineage>
        <taxon>Eukaryota</taxon>
        <taxon>Sar</taxon>
        <taxon>Stramenopiles</taxon>
        <taxon>Oomycota</taxon>
        <taxon>Peronosporomycetes</taxon>
        <taxon>Peronosporales</taxon>
        <taxon>Peronosporaceae</taxon>
        <taxon>Peronosclerospora</taxon>
    </lineage>
</organism>
<keyword evidence="2" id="KW-1185">Reference proteome</keyword>
<comment type="caution">
    <text evidence="1">The sequence shown here is derived from an EMBL/GenBank/DDBJ whole genome shotgun (WGS) entry which is preliminary data.</text>
</comment>
<evidence type="ECO:0000313" key="2">
    <source>
        <dbReference type="Proteomes" id="UP001163321"/>
    </source>
</evidence>